<dbReference type="InterPro" id="IPR013087">
    <property type="entry name" value="Znf_C2H2_type"/>
</dbReference>
<dbReference type="PROSITE" id="PS51007">
    <property type="entry name" value="CYTC"/>
    <property type="match status" value="1"/>
</dbReference>
<keyword evidence="3" id="KW-0349">Heme</keyword>
<feature type="domain" description="Cytochrome c" evidence="5">
    <location>
        <begin position="771"/>
        <end position="886"/>
    </location>
</feature>
<feature type="region of interest" description="Disordered" evidence="4">
    <location>
        <begin position="905"/>
        <end position="929"/>
    </location>
</feature>
<reference evidence="6" key="1">
    <citation type="journal article" date="2021" name="Nat. Commun.">
        <title>Genetic determinants of endophytism in the Arabidopsis root mycobiome.</title>
        <authorList>
            <person name="Mesny F."/>
            <person name="Miyauchi S."/>
            <person name="Thiergart T."/>
            <person name="Pickel B."/>
            <person name="Atanasova L."/>
            <person name="Karlsson M."/>
            <person name="Huettel B."/>
            <person name="Barry K.W."/>
            <person name="Haridas S."/>
            <person name="Chen C."/>
            <person name="Bauer D."/>
            <person name="Andreopoulos W."/>
            <person name="Pangilinan J."/>
            <person name="LaButti K."/>
            <person name="Riley R."/>
            <person name="Lipzen A."/>
            <person name="Clum A."/>
            <person name="Drula E."/>
            <person name="Henrissat B."/>
            <person name="Kohler A."/>
            <person name="Grigoriev I.V."/>
            <person name="Martin F.M."/>
            <person name="Hacquard S."/>
        </authorList>
    </citation>
    <scope>NUCLEOTIDE SEQUENCE</scope>
    <source>
        <strain evidence="6">MPI-CAGE-CH-0235</strain>
    </source>
</reference>
<feature type="compositionally biased region" description="Low complexity" evidence="4">
    <location>
        <begin position="102"/>
        <end position="126"/>
    </location>
</feature>
<evidence type="ECO:0000256" key="1">
    <source>
        <dbReference type="ARBA" id="ARBA00022723"/>
    </source>
</evidence>
<evidence type="ECO:0000256" key="2">
    <source>
        <dbReference type="ARBA" id="ARBA00023004"/>
    </source>
</evidence>
<evidence type="ECO:0000313" key="6">
    <source>
        <dbReference type="EMBL" id="KAH7324478.1"/>
    </source>
</evidence>
<dbReference type="InterPro" id="IPR009056">
    <property type="entry name" value="Cyt_c-like_dom"/>
</dbReference>
<evidence type="ECO:0000259" key="5">
    <source>
        <dbReference type="PROSITE" id="PS51007"/>
    </source>
</evidence>
<dbReference type="GO" id="GO:0009055">
    <property type="term" value="F:electron transfer activity"/>
    <property type="evidence" value="ECO:0007669"/>
    <property type="project" value="InterPro"/>
</dbReference>
<name>A0A8K0T2L4_9HYPO</name>
<feature type="region of interest" description="Disordered" evidence="4">
    <location>
        <begin position="100"/>
        <end position="128"/>
    </location>
</feature>
<evidence type="ECO:0000313" key="7">
    <source>
        <dbReference type="Proteomes" id="UP000813444"/>
    </source>
</evidence>
<dbReference type="SMART" id="SM00355">
    <property type="entry name" value="ZnF_C2H2"/>
    <property type="match status" value="3"/>
</dbReference>
<accession>A0A8K0T2L4</accession>
<dbReference type="AlphaFoldDB" id="A0A8K0T2L4"/>
<gene>
    <name evidence="6" type="ORF">B0I35DRAFT_458217</name>
</gene>
<keyword evidence="7" id="KW-1185">Reference proteome</keyword>
<dbReference type="Proteomes" id="UP000813444">
    <property type="component" value="Unassembled WGS sequence"/>
</dbReference>
<protein>
    <recommendedName>
        <fullName evidence="5">Cytochrome c domain-containing protein</fullName>
    </recommendedName>
</protein>
<keyword evidence="2 3" id="KW-0408">Iron</keyword>
<sequence length="929" mass="105833">MDHTPLLHTTGAAIFEAFTQLQEIEPSSILVKQHQLVVEEERFRLWAHSLGLQQQGHASLDYRVRDSIIVRDRLAELLGELLEHLQNLLDISSGSRLPYEQDNAISDDSSSAGSSRSSSDDANSVSETGSFHEADFRLRSLSENLDSLYSLATKIRNPKNRPQRTIEQLYKNVPEHERAAYLKEQEKTETHIVAYVMRQYLLDGLKSNESGVSSEASDIALQYASPENWLLVRSGIANARRKQQFIYWKHHAIKLGQNVEPKNSIQRVKAVVKPRDHSVNTKLELQPAAPSLATSATQLPANLLKPDDLKSVISQQSRVSIAVGLKGEALEWPAPPSRSANHSHHFECPYCKILCPNRYLEDASWRSHLIHDLQPYHCTYEDCQDPNRLYGSRQEWINHESQHTRVWHCFEHHEEFETQPEYLEHIGQKHQAAGEKLSEELISSVVGPSNQSRRDCPFCPTSLPDVAEMQKHIIFHLERLALLALPPQYEGGDDDASVRSEDSHEVQMRGRQKSILEDFMQEDDVFQISCDTVQIGDCFLPRKTVKMLVFYSLNRSTVTYYVQTSAAEYKITYPFNNITNLSTSLGLLTISLWQKPTLNFFIRVTGSAKFVQCNDFLRGNGTRNVHILARNDGIVSTQVEALLSSTQRTRRNESRSDSFNLRPLVGELRTGVNGDAMESTLKGLAVEEPYDIERWRNEDDLLELLSDQTEYRNIPDNFREDLLGDKPEPEGFGWDSDQDYRLARELSCLPHDEDFDLDLSRLLLGILPKNKRIQYGKPLIRLDPDCAICHGPASLECDCEARGLEAAVLQAEERMMGEVKATVKDWVKEHAENYIRAQFQQQVKQRYGNEGTSLDSEADTKAKTTQAWEESRQHFPEVLDYYFSLTKMAVPVDDDPAVCDPPLTDIHKFRNNQPPFGISKGSRPRAYSH</sequence>
<keyword evidence="1 3" id="KW-0479">Metal-binding</keyword>
<evidence type="ECO:0000256" key="3">
    <source>
        <dbReference type="PROSITE-ProRule" id="PRU00433"/>
    </source>
</evidence>
<dbReference type="PANTHER" id="PTHR35391">
    <property type="entry name" value="C2H2-TYPE DOMAIN-CONTAINING PROTEIN-RELATED"/>
    <property type="match status" value="1"/>
</dbReference>
<dbReference type="GO" id="GO:0046872">
    <property type="term" value="F:metal ion binding"/>
    <property type="evidence" value="ECO:0007669"/>
    <property type="project" value="UniProtKB-KW"/>
</dbReference>
<proteinExistence type="predicted"/>
<dbReference type="OrthoDB" id="4899214at2759"/>
<dbReference type="PANTHER" id="PTHR35391:SF7">
    <property type="entry name" value="C2H2-TYPE DOMAIN-CONTAINING PROTEIN"/>
    <property type="match status" value="1"/>
</dbReference>
<dbReference type="EMBL" id="JAGPNK010000003">
    <property type="protein sequence ID" value="KAH7324478.1"/>
    <property type="molecule type" value="Genomic_DNA"/>
</dbReference>
<dbReference type="GO" id="GO:0020037">
    <property type="term" value="F:heme binding"/>
    <property type="evidence" value="ECO:0007669"/>
    <property type="project" value="InterPro"/>
</dbReference>
<comment type="caution">
    <text evidence="6">The sequence shown here is derived from an EMBL/GenBank/DDBJ whole genome shotgun (WGS) entry which is preliminary data.</text>
</comment>
<evidence type="ECO:0000256" key="4">
    <source>
        <dbReference type="SAM" id="MobiDB-lite"/>
    </source>
</evidence>
<feature type="region of interest" description="Disordered" evidence="4">
    <location>
        <begin position="850"/>
        <end position="869"/>
    </location>
</feature>
<organism evidence="6 7">
    <name type="scientific">Stachybotrys elegans</name>
    <dbReference type="NCBI Taxonomy" id="80388"/>
    <lineage>
        <taxon>Eukaryota</taxon>
        <taxon>Fungi</taxon>
        <taxon>Dikarya</taxon>
        <taxon>Ascomycota</taxon>
        <taxon>Pezizomycotina</taxon>
        <taxon>Sordariomycetes</taxon>
        <taxon>Hypocreomycetidae</taxon>
        <taxon>Hypocreales</taxon>
        <taxon>Stachybotryaceae</taxon>
        <taxon>Stachybotrys</taxon>
    </lineage>
</organism>